<comment type="function">
    <text evidence="7">Possible subunit of a heme lyase.</text>
</comment>
<feature type="transmembrane region" description="Helical" evidence="7">
    <location>
        <begin position="105"/>
        <end position="124"/>
    </location>
</feature>
<keyword evidence="5" id="KW-0201">Cytochrome c-type biogenesis</keyword>
<feature type="signal peptide" evidence="7">
    <location>
        <begin position="1"/>
        <end position="19"/>
    </location>
</feature>
<dbReference type="EMBL" id="CP007142">
    <property type="protein sequence ID" value="AJQ96719.1"/>
    <property type="molecule type" value="Genomic_DNA"/>
</dbReference>
<evidence type="ECO:0000313" key="9">
    <source>
        <dbReference type="EMBL" id="AJQ96719.1"/>
    </source>
</evidence>
<dbReference type="GO" id="GO:0017004">
    <property type="term" value="P:cytochrome complex assembly"/>
    <property type="evidence" value="ECO:0007669"/>
    <property type="project" value="UniProtKB-KW"/>
</dbReference>
<dbReference type="RefSeq" id="WP_044618662.1">
    <property type="nucleotide sequence ID" value="NZ_CP007142.1"/>
</dbReference>
<dbReference type="AlphaFoldDB" id="A0A0C5W232"/>
<evidence type="ECO:0000313" key="10">
    <source>
        <dbReference type="Proteomes" id="UP000032266"/>
    </source>
</evidence>
<protein>
    <recommendedName>
        <fullName evidence="7">Cytochrome c-type biogenesis protein</fullName>
    </recommendedName>
</protein>
<evidence type="ECO:0000256" key="2">
    <source>
        <dbReference type="ARBA" id="ARBA00022617"/>
    </source>
</evidence>
<evidence type="ECO:0000256" key="5">
    <source>
        <dbReference type="ARBA" id="ARBA00022748"/>
    </source>
</evidence>
<feature type="chain" id="PRO_5011021830" description="Cytochrome c-type biogenesis protein" evidence="7">
    <location>
        <begin position="20"/>
        <end position="151"/>
    </location>
</feature>
<dbReference type="InterPro" id="IPR051263">
    <property type="entry name" value="C-type_cytochrome_biogenesis"/>
</dbReference>
<dbReference type="PATRIC" id="fig|1445510.3.peg.4650"/>
<dbReference type="OrthoDB" id="9804975at2"/>
<keyword evidence="10" id="KW-1185">Reference proteome</keyword>
<dbReference type="InterPro" id="IPR005616">
    <property type="entry name" value="CcmH/CycL/Ccl2/NrfF_N"/>
</dbReference>
<dbReference type="KEGG" id="gsn:YC6258_04687"/>
<dbReference type="CDD" id="cd16378">
    <property type="entry name" value="CcmH_N"/>
    <property type="match status" value="1"/>
</dbReference>
<dbReference type="Pfam" id="PF03918">
    <property type="entry name" value="CcmH"/>
    <property type="match status" value="1"/>
</dbReference>
<comment type="similarity">
    <text evidence="1 7">Belongs to the CcmH/CycL/Ccl2/NrfF family.</text>
</comment>
<dbReference type="GO" id="GO:0005886">
    <property type="term" value="C:plasma membrane"/>
    <property type="evidence" value="ECO:0007669"/>
    <property type="project" value="TreeGrafter"/>
</dbReference>
<keyword evidence="7" id="KW-0472">Membrane</keyword>
<evidence type="ECO:0000256" key="4">
    <source>
        <dbReference type="ARBA" id="ARBA00022729"/>
    </source>
</evidence>
<dbReference type="PANTHER" id="PTHR47870:SF1">
    <property type="entry name" value="CYTOCHROME C-TYPE BIOGENESIS PROTEIN CCMH"/>
    <property type="match status" value="1"/>
</dbReference>
<dbReference type="Proteomes" id="UP000032266">
    <property type="component" value="Chromosome"/>
</dbReference>
<dbReference type="HOGENOM" id="CLU_107187_0_0_6"/>
<sequence length="151" mass="17743">MKRYSILLFLLLSSGFGFSAVSDYKYDWNNPGLELRYEKLTKELRCPKCQNQNVADSDAPISQDIRDKVYELLNDGKTDKEIVDFMIARYSEFVTYRTRLSWSTIWLYLGPVLLLTLGIIVLIVRTRKPIKQLELTEEQLRKADELLNRKE</sequence>
<evidence type="ECO:0000256" key="3">
    <source>
        <dbReference type="ARBA" id="ARBA00022723"/>
    </source>
</evidence>
<dbReference type="InterPro" id="IPR038297">
    <property type="entry name" value="CcmH/CycL/NrfF/Ccl2_sf"/>
</dbReference>
<dbReference type="FunFam" id="1.10.8.640:FF:000001">
    <property type="entry name" value="Cytochrome c-type biogenesis protein"/>
    <property type="match status" value="1"/>
</dbReference>
<accession>A0A0C5W232</accession>
<organism evidence="9 10">
    <name type="scientific">Gynuella sunshinyii YC6258</name>
    <dbReference type="NCBI Taxonomy" id="1445510"/>
    <lineage>
        <taxon>Bacteria</taxon>
        <taxon>Pseudomonadati</taxon>
        <taxon>Pseudomonadota</taxon>
        <taxon>Gammaproteobacteria</taxon>
        <taxon>Oceanospirillales</taxon>
        <taxon>Saccharospirillaceae</taxon>
        <taxon>Gynuella</taxon>
    </lineage>
</organism>
<keyword evidence="6 7" id="KW-0408">Iron</keyword>
<keyword evidence="4 7" id="KW-0732">Signal</keyword>
<evidence type="ECO:0000256" key="6">
    <source>
        <dbReference type="ARBA" id="ARBA00023004"/>
    </source>
</evidence>
<keyword evidence="7" id="KW-1133">Transmembrane helix</keyword>
<reference evidence="9 10" key="1">
    <citation type="submission" date="2014-01" db="EMBL/GenBank/DDBJ databases">
        <title>Full genme sequencing of cellulolytic bacterium Gynuella sunshinyii YC6258T gen. nov., sp. nov.</title>
        <authorList>
            <person name="Khan H."/>
            <person name="Chung E.J."/>
            <person name="Chung Y.R."/>
        </authorList>
    </citation>
    <scope>NUCLEOTIDE SEQUENCE [LARGE SCALE GENOMIC DNA]</scope>
    <source>
        <strain evidence="9 10">YC6258</strain>
    </source>
</reference>
<dbReference type="Gene3D" id="1.10.8.640">
    <property type="entry name" value="Cytochrome C biogenesis protein"/>
    <property type="match status" value="1"/>
</dbReference>
<dbReference type="STRING" id="1445510.YC6258_04687"/>
<dbReference type="PANTHER" id="PTHR47870">
    <property type="entry name" value="CYTOCHROME C-TYPE BIOGENESIS PROTEIN CCMH"/>
    <property type="match status" value="1"/>
</dbReference>
<dbReference type="GO" id="GO:0046872">
    <property type="term" value="F:metal ion binding"/>
    <property type="evidence" value="ECO:0007669"/>
    <property type="project" value="UniProtKB-KW"/>
</dbReference>
<feature type="domain" description="CcmH/CycL/Ccl2/NrfF N-terminal" evidence="8">
    <location>
        <begin position="10"/>
        <end position="147"/>
    </location>
</feature>
<keyword evidence="3 7" id="KW-0479">Metal-binding</keyword>
<keyword evidence="2 7" id="KW-0349">Heme</keyword>
<evidence type="ECO:0000256" key="1">
    <source>
        <dbReference type="ARBA" id="ARBA00010342"/>
    </source>
</evidence>
<evidence type="ECO:0000256" key="7">
    <source>
        <dbReference type="RuleBase" id="RU364112"/>
    </source>
</evidence>
<gene>
    <name evidence="9" type="ORF">YC6258_04687</name>
</gene>
<evidence type="ECO:0000259" key="8">
    <source>
        <dbReference type="Pfam" id="PF03918"/>
    </source>
</evidence>
<name>A0A0C5W232_9GAMM</name>
<keyword evidence="7" id="KW-0812">Transmembrane</keyword>
<proteinExistence type="inferred from homology"/>